<dbReference type="Gene3D" id="3.10.10.10">
    <property type="entry name" value="HIV Type 1 Reverse Transcriptase, subunit A, domain 1"/>
    <property type="match status" value="1"/>
</dbReference>
<dbReference type="GO" id="GO:0003887">
    <property type="term" value="F:DNA-directed DNA polymerase activity"/>
    <property type="evidence" value="ECO:0007669"/>
    <property type="project" value="UniProtKB-KW"/>
</dbReference>
<dbReference type="Gene3D" id="1.10.340.70">
    <property type="match status" value="1"/>
</dbReference>
<reference evidence="21 22" key="1">
    <citation type="submission" date="2014-04" db="EMBL/GenBank/DDBJ databases">
        <authorList>
            <consortium name="DOE Joint Genome Institute"/>
            <person name="Kuo A."/>
            <person name="Kohler A."/>
            <person name="Nagy L.G."/>
            <person name="Floudas D."/>
            <person name="Copeland A."/>
            <person name="Barry K.W."/>
            <person name="Cichocki N."/>
            <person name="Veneault-Fourrey C."/>
            <person name="LaButti K."/>
            <person name="Lindquist E.A."/>
            <person name="Lipzen A."/>
            <person name="Lundell T."/>
            <person name="Morin E."/>
            <person name="Murat C."/>
            <person name="Sun H."/>
            <person name="Tunlid A."/>
            <person name="Henrissat B."/>
            <person name="Grigoriev I.V."/>
            <person name="Hibbett D.S."/>
            <person name="Martin F."/>
            <person name="Nordberg H.P."/>
            <person name="Cantor M.N."/>
            <person name="Hua S.X."/>
        </authorList>
    </citation>
    <scope>NUCLEOTIDE SEQUENCE [LARGE SCALE GENOMIC DNA]</scope>
    <source>
        <strain evidence="21 22">Foug A</strain>
    </source>
</reference>
<dbReference type="Gene3D" id="3.30.70.270">
    <property type="match status" value="2"/>
</dbReference>
<feature type="compositionally biased region" description="Polar residues" evidence="17">
    <location>
        <begin position="691"/>
        <end position="700"/>
    </location>
</feature>
<evidence type="ECO:0000256" key="2">
    <source>
        <dbReference type="ARBA" id="ARBA00022670"/>
    </source>
</evidence>
<dbReference type="GO" id="GO:0003677">
    <property type="term" value="F:DNA binding"/>
    <property type="evidence" value="ECO:0007669"/>
    <property type="project" value="UniProtKB-KW"/>
</dbReference>
<dbReference type="SUPFAM" id="SSF56672">
    <property type="entry name" value="DNA/RNA polymerases"/>
    <property type="match status" value="1"/>
</dbReference>
<feature type="region of interest" description="Disordered" evidence="17">
    <location>
        <begin position="690"/>
        <end position="715"/>
    </location>
</feature>
<evidence type="ECO:0000256" key="11">
    <source>
        <dbReference type="ARBA" id="ARBA00022884"/>
    </source>
</evidence>
<feature type="domain" description="Peptidase A2" evidence="19">
    <location>
        <begin position="49"/>
        <end position="91"/>
    </location>
</feature>
<keyword evidence="12" id="KW-0229">DNA integration</keyword>
<evidence type="ECO:0000256" key="5">
    <source>
        <dbReference type="ARBA" id="ARBA00022722"/>
    </source>
</evidence>
<evidence type="ECO:0000259" key="19">
    <source>
        <dbReference type="PROSITE" id="PS50175"/>
    </source>
</evidence>
<dbReference type="Proteomes" id="UP000053989">
    <property type="component" value="Unassembled WGS sequence"/>
</dbReference>
<dbReference type="SUPFAM" id="SSF53098">
    <property type="entry name" value="Ribonuclease H-like"/>
    <property type="match status" value="1"/>
</dbReference>
<dbReference type="InterPro" id="IPR012337">
    <property type="entry name" value="RNaseH-like_sf"/>
</dbReference>
<dbReference type="GO" id="GO:0006338">
    <property type="term" value="P:chromatin remodeling"/>
    <property type="evidence" value="ECO:0007669"/>
    <property type="project" value="UniProtKB-ARBA"/>
</dbReference>
<keyword evidence="14" id="KW-0239">DNA-directed DNA polymerase</keyword>
<dbReference type="InterPro" id="IPR056924">
    <property type="entry name" value="SH3_Tf2-1"/>
</dbReference>
<dbReference type="Gene3D" id="3.10.20.370">
    <property type="match status" value="1"/>
</dbReference>
<dbReference type="InterPro" id="IPR036397">
    <property type="entry name" value="RNaseH_sf"/>
</dbReference>
<dbReference type="InterPro" id="IPR041373">
    <property type="entry name" value="RT_RNaseH"/>
</dbReference>
<evidence type="ECO:0000256" key="16">
    <source>
        <dbReference type="ARBA" id="ARBA00023172"/>
    </source>
</evidence>
<dbReference type="Pfam" id="PF17921">
    <property type="entry name" value="Integrase_H2C2"/>
    <property type="match status" value="1"/>
</dbReference>
<dbReference type="SUPFAM" id="SSF54160">
    <property type="entry name" value="Chromo domain-like"/>
    <property type="match status" value="1"/>
</dbReference>
<dbReference type="Gene3D" id="2.40.70.10">
    <property type="entry name" value="Acid Proteases"/>
    <property type="match status" value="1"/>
</dbReference>
<dbReference type="GO" id="GO:0003964">
    <property type="term" value="F:RNA-directed DNA polymerase activity"/>
    <property type="evidence" value="ECO:0007669"/>
    <property type="project" value="UniProtKB-KW"/>
</dbReference>
<feature type="domain" description="Integrase catalytic" evidence="20">
    <location>
        <begin position="797"/>
        <end position="959"/>
    </location>
</feature>
<keyword evidence="13" id="KW-0695">RNA-directed DNA polymerase</keyword>
<dbReference type="AlphaFoldDB" id="A0A0C3ATS6"/>
<dbReference type="Pfam" id="PF00078">
    <property type="entry name" value="RVT_1"/>
    <property type="match status" value="1"/>
</dbReference>
<keyword evidence="9" id="KW-0378">Hydrolase</keyword>
<dbReference type="InterPro" id="IPR001584">
    <property type="entry name" value="Integrase_cat-core"/>
</dbReference>
<dbReference type="FunFam" id="3.30.70.270:FF:000020">
    <property type="entry name" value="Transposon Tf2-6 polyprotein-like Protein"/>
    <property type="match status" value="1"/>
</dbReference>
<keyword evidence="5" id="KW-0540">Nuclease</keyword>
<proteinExistence type="predicted"/>
<dbReference type="Gene3D" id="3.30.420.10">
    <property type="entry name" value="Ribonuclease H-like superfamily/Ribonuclease H"/>
    <property type="match status" value="1"/>
</dbReference>
<evidence type="ECO:0000256" key="3">
    <source>
        <dbReference type="ARBA" id="ARBA00022679"/>
    </source>
</evidence>
<evidence type="ECO:0000256" key="8">
    <source>
        <dbReference type="ARBA" id="ARBA00022759"/>
    </source>
</evidence>
<evidence type="ECO:0000313" key="22">
    <source>
        <dbReference type="Proteomes" id="UP000053989"/>
    </source>
</evidence>
<dbReference type="InterPro" id="IPR000953">
    <property type="entry name" value="Chromo/chromo_shadow_dom"/>
</dbReference>
<sequence length="1154" mass="131417">MPKNFTDFGSTDSKRCTVNEVKKYDYEQGLFVPSLAGIAKLIDHDEKGVRTLIDSGAETNIIDWRTVQQYNLPTRLIQKSWTLRGVTGATDEVVSKIASLRLHIWGKELRVRCYVTNLGNWERIILGMPWMAEHNPIINWRSRTLIGWDLQPGDMDKKHPEALRKEFPEVNKTTISTELEAKIVKETVSLPEQYKEYEVVFSETDIPLPEHRGRLDHEIKLVEGFKPKKGSIYPLSPKEWEELNMFLEENLACGKIRPSVSPQAAPVFFVTKKDGKKRLIQDYRYLNSHTVVDSYPLPDIKTLLDDLASSSYFAKFDVRWGFTNIHIKAGDEWKAAFVTPRGVFEPLVMFFGQTNAPPTFQRYMNETFSRMIGEWKVVIFMDDVIVHGNSREELIAHVSEFLQKCKDEDLRLKISKSTFETQEVDFLGYKVRHGEYSPCPVKTAAIRDWLTPTNLKELRSFIGFCNFYRMFIANFSQIAHSLHLLTKKDQEYVWGAAQEQAFQELKTRLTSSPVLRLPDMSKPFIIQTNASKLGTGAVLLQQDTAGVSHPCAYLSQALVGAEQNYQVYDLELLAVIRALKAWRPYLVSPVETTVIYTDHQNITYFRQPQDLTARQMRWHSILQEYPVRFVHIAGKKNGAPDLLSQMSHFVPSVTPQLTLIPDSLVDRERGGVKNLKPGSFSAKIAKIVKKTPTSSTADSQRPTEETPKTAVPSGKVAKNKKRIYIPVELRREALREYHDTRPAGHPGVGAMSKKVLKHLWWPTIHRDIRQYVRGCQTCQAAKVNTHPTTPLITPHDVAANPFPFKQVSVDLVTDLPPARGFNSILTIVDQGLTKAVYFLPTNKSASSADIATLYHDAVYPNYGIPDAVISDRGPQFVSSFTHDLYSRSGIEMKATTAYRPQSNGEAERVNQEVGTYLRMYCAEKPDDWSLYLADAQFAHNSRIHSTHGQTPFYLLHGYEPTAYPSDVANPPGLAQDRLEQLAANQDKAIIAHKRAQEVMIARRPGLAYTKFEVGDKVWLDARNLRLKTTKKLTPQRLGPFEIIEEITPVVYKLRLPSAWRIHDVFHASLLTPQVTTPEYGIPPEPPLPELVDGESEFEVENILQHKSVGRKGRKELRYLVQWRGYSRAESTWEPEEHLKNAPEVLDAYKAHHHL</sequence>
<dbReference type="InterPro" id="IPR021109">
    <property type="entry name" value="Peptidase_aspartic_dom_sf"/>
</dbReference>
<evidence type="ECO:0000256" key="10">
    <source>
        <dbReference type="ARBA" id="ARBA00022842"/>
    </source>
</evidence>
<dbReference type="PROSITE" id="PS50175">
    <property type="entry name" value="ASP_PROT_RETROV"/>
    <property type="match status" value="1"/>
</dbReference>
<dbReference type="Pfam" id="PF00385">
    <property type="entry name" value="Chromo"/>
    <property type="match status" value="1"/>
</dbReference>
<reference evidence="22" key="2">
    <citation type="submission" date="2015-01" db="EMBL/GenBank/DDBJ databases">
        <title>Evolutionary Origins and Diversification of the Mycorrhizal Mutualists.</title>
        <authorList>
            <consortium name="DOE Joint Genome Institute"/>
            <consortium name="Mycorrhizal Genomics Consortium"/>
            <person name="Kohler A."/>
            <person name="Kuo A."/>
            <person name="Nagy L.G."/>
            <person name="Floudas D."/>
            <person name="Copeland A."/>
            <person name="Barry K.W."/>
            <person name="Cichocki N."/>
            <person name="Veneault-Fourrey C."/>
            <person name="LaButti K."/>
            <person name="Lindquist E.A."/>
            <person name="Lipzen A."/>
            <person name="Lundell T."/>
            <person name="Morin E."/>
            <person name="Murat C."/>
            <person name="Riley R."/>
            <person name="Ohm R."/>
            <person name="Sun H."/>
            <person name="Tunlid A."/>
            <person name="Henrissat B."/>
            <person name="Grigoriev I.V."/>
            <person name="Hibbett D.S."/>
            <person name="Martin F."/>
        </authorList>
    </citation>
    <scope>NUCLEOTIDE SEQUENCE [LARGE SCALE GENOMIC DNA]</scope>
    <source>
        <strain evidence="22">Foug A</strain>
    </source>
</reference>
<protein>
    <recommendedName>
        <fullName evidence="1">RNA-directed DNA polymerase</fullName>
        <ecNumber evidence="1">2.7.7.49</ecNumber>
    </recommendedName>
</protein>
<dbReference type="Gene3D" id="2.40.50.40">
    <property type="match status" value="1"/>
</dbReference>
<dbReference type="FunFam" id="1.10.340.70:FF:000001">
    <property type="entry name" value="Retrovirus-related Pol polyprotein from transposon gypsy-like Protein"/>
    <property type="match status" value="1"/>
</dbReference>
<keyword evidence="16" id="KW-0233">DNA recombination</keyword>
<evidence type="ECO:0000259" key="20">
    <source>
        <dbReference type="PROSITE" id="PS50994"/>
    </source>
</evidence>
<dbReference type="EC" id="2.7.7.49" evidence="1"/>
<keyword evidence="22" id="KW-1185">Reference proteome</keyword>
<dbReference type="STRING" id="1036808.A0A0C3ATS6"/>
<dbReference type="PROSITE" id="PS50013">
    <property type="entry name" value="CHROMO_2"/>
    <property type="match status" value="1"/>
</dbReference>
<evidence type="ECO:0000256" key="4">
    <source>
        <dbReference type="ARBA" id="ARBA00022695"/>
    </source>
</evidence>
<evidence type="ECO:0000259" key="18">
    <source>
        <dbReference type="PROSITE" id="PS50013"/>
    </source>
</evidence>
<dbReference type="CDD" id="cd09274">
    <property type="entry name" value="RNase_HI_RT_Ty3"/>
    <property type="match status" value="1"/>
</dbReference>
<dbReference type="FunFam" id="3.10.20.370:FF:000001">
    <property type="entry name" value="Retrovirus-related Pol polyprotein from transposon 17.6-like protein"/>
    <property type="match status" value="1"/>
</dbReference>
<keyword evidence="11" id="KW-0694">RNA-binding</keyword>
<dbReference type="Pfam" id="PF17917">
    <property type="entry name" value="RT_RNaseH"/>
    <property type="match status" value="1"/>
</dbReference>
<dbReference type="GO" id="GO:0006310">
    <property type="term" value="P:DNA recombination"/>
    <property type="evidence" value="ECO:0007669"/>
    <property type="project" value="UniProtKB-KW"/>
</dbReference>
<evidence type="ECO:0000256" key="13">
    <source>
        <dbReference type="ARBA" id="ARBA00022918"/>
    </source>
</evidence>
<dbReference type="InterPro" id="IPR043128">
    <property type="entry name" value="Rev_trsase/Diguanyl_cyclase"/>
</dbReference>
<evidence type="ECO:0000256" key="15">
    <source>
        <dbReference type="ARBA" id="ARBA00023125"/>
    </source>
</evidence>
<evidence type="ECO:0000256" key="14">
    <source>
        <dbReference type="ARBA" id="ARBA00022932"/>
    </source>
</evidence>
<keyword evidence="3" id="KW-0808">Transferase</keyword>
<dbReference type="SMART" id="SM00298">
    <property type="entry name" value="CHROMO"/>
    <property type="match status" value="1"/>
</dbReference>
<dbReference type="Pfam" id="PF24626">
    <property type="entry name" value="SH3_Tf2-1"/>
    <property type="match status" value="1"/>
</dbReference>
<keyword evidence="7" id="KW-0064">Aspartyl protease</keyword>
<dbReference type="GO" id="GO:0015074">
    <property type="term" value="P:DNA integration"/>
    <property type="evidence" value="ECO:0007669"/>
    <property type="project" value="UniProtKB-KW"/>
</dbReference>
<evidence type="ECO:0000256" key="9">
    <source>
        <dbReference type="ARBA" id="ARBA00022801"/>
    </source>
</evidence>
<dbReference type="PANTHER" id="PTHR37984:SF5">
    <property type="entry name" value="PROTEIN NYNRIN-LIKE"/>
    <property type="match status" value="1"/>
</dbReference>
<name>A0A0C3ATS6_9AGAM</name>
<evidence type="ECO:0000313" key="21">
    <source>
        <dbReference type="EMBL" id="KIM68367.1"/>
    </source>
</evidence>
<keyword evidence="6" id="KW-0479">Metal-binding</keyword>
<evidence type="ECO:0000256" key="12">
    <source>
        <dbReference type="ARBA" id="ARBA00022908"/>
    </source>
</evidence>
<dbReference type="GO" id="GO:0006508">
    <property type="term" value="P:proteolysis"/>
    <property type="evidence" value="ECO:0007669"/>
    <property type="project" value="UniProtKB-KW"/>
</dbReference>
<dbReference type="GO" id="GO:0005634">
    <property type="term" value="C:nucleus"/>
    <property type="evidence" value="ECO:0007669"/>
    <property type="project" value="UniProtKB-ARBA"/>
</dbReference>
<dbReference type="InterPro" id="IPR016197">
    <property type="entry name" value="Chromo-like_dom_sf"/>
</dbReference>
<dbReference type="InterPro" id="IPR043502">
    <property type="entry name" value="DNA/RNA_pol_sf"/>
</dbReference>
<dbReference type="InterPro" id="IPR041588">
    <property type="entry name" value="Integrase_H2C2"/>
</dbReference>
<keyword evidence="15" id="KW-0238">DNA-binding</keyword>
<dbReference type="InterPro" id="IPR023780">
    <property type="entry name" value="Chromo_domain"/>
</dbReference>
<dbReference type="InterPro" id="IPR050951">
    <property type="entry name" value="Retrovirus_Pol_polyprotein"/>
</dbReference>
<dbReference type="CDD" id="cd00024">
    <property type="entry name" value="CD_CSD"/>
    <property type="match status" value="1"/>
</dbReference>
<dbReference type="CDD" id="cd00303">
    <property type="entry name" value="retropepsin_like"/>
    <property type="match status" value="1"/>
</dbReference>
<dbReference type="GO" id="GO:0004519">
    <property type="term" value="F:endonuclease activity"/>
    <property type="evidence" value="ECO:0007669"/>
    <property type="project" value="UniProtKB-KW"/>
</dbReference>
<dbReference type="InterPro" id="IPR000477">
    <property type="entry name" value="RT_dom"/>
</dbReference>
<feature type="domain" description="Chromo" evidence="18">
    <location>
        <begin position="1097"/>
        <end position="1154"/>
    </location>
</feature>
<evidence type="ECO:0000256" key="7">
    <source>
        <dbReference type="ARBA" id="ARBA00022750"/>
    </source>
</evidence>
<organism evidence="21 22">
    <name type="scientific">Scleroderma citrinum Foug A</name>
    <dbReference type="NCBI Taxonomy" id="1036808"/>
    <lineage>
        <taxon>Eukaryota</taxon>
        <taxon>Fungi</taxon>
        <taxon>Dikarya</taxon>
        <taxon>Basidiomycota</taxon>
        <taxon>Agaricomycotina</taxon>
        <taxon>Agaricomycetes</taxon>
        <taxon>Agaricomycetidae</taxon>
        <taxon>Boletales</taxon>
        <taxon>Sclerodermatineae</taxon>
        <taxon>Sclerodermataceae</taxon>
        <taxon>Scleroderma</taxon>
    </lineage>
</organism>
<dbReference type="GO" id="GO:0004190">
    <property type="term" value="F:aspartic-type endopeptidase activity"/>
    <property type="evidence" value="ECO:0007669"/>
    <property type="project" value="UniProtKB-KW"/>
</dbReference>
<dbReference type="HOGENOM" id="CLU_000384_38_1_1"/>
<accession>A0A0C3ATS6</accession>
<dbReference type="GO" id="GO:0046872">
    <property type="term" value="F:metal ion binding"/>
    <property type="evidence" value="ECO:0007669"/>
    <property type="project" value="UniProtKB-KW"/>
</dbReference>
<evidence type="ECO:0000256" key="6">
    <source>
        <dbReference type="ARBA" id="ARBA00022723"/>
    </source>
</evidence>
<dbReference type="CDD" id="cd01647">
    <property type="entry name" value="RT_LTR"/>
    <property type="match status" value="1"/>
</dbReference>
<dbReference type="GO" id="GO:0003723">
    <property type="term" value="F:RNA binding"/>
    <property type="evidence" value="ECO:0007669"/>
    <property type="project" value="UniProtKB-KW"/>
</dbReference>
<evidence type="ECO:0000256" key="17">
    <source>
        <dbReference type="SAM" id="MobiDB-lite"/>
    </source>
</evidence>
<dbReference type="InParanoid" id="A0A0C3ATS6"/>
<keyword evidence="8" id="KW-0255">Endonuclease</keyword>
<keyword evidence="10" id="KW-0460">Magnesium</keyword>
<keyword evidence="4" id="KW-0548">Nucleotidyltransferase</keyword>
<dbReference type="EMBL" id="KN822009">
    <property type="protein sequence ID" value="KIM68367.1"/>
    <property type="molecule type" value="Genomic_DNA"/>
</dbReference>
<gene>
    <name evidence="21" type="ORF">SCLCIDRAFT_105540</name>
</gene>
<keyword evidence="2" id="KW-0645">Protease</keyword>
<dbReference type="InterPro" id="IPR001995">
    <property type="entry name" value="Peptidase_A2_cat"/>
</dbReference>
<dbReference type="SUPFAM" id="SSF50630">
    <property type="entry name" value="Acid proteases"/>
    <property type="match status" value="1"/>
</dbReference>
<dbReference type="PANTHER" id="PTHR37984">
    <property type="entry name" value="PROTEIN CBG26694"/>
    <property type="match status" value="1"/>
</dbReference>
<dbReference type="PROSITE" id="PS50994">
    <property type="entry name" value="INTEGRASE"/>
    <property type="match status" value="1"/>
</dbReference>
<evidence type="ECO:0000256" key="1">
    <source>
        <dbReference type="ARBA" id="ARBA00012493"/>
    </source>
</evidence>
<dbReference type="OrthoDB" id="3341476at2759"/>